<dbReference type="Proteomes" id="UP000094313">
    <property type="component" value="Chromosome"/>
</dbReference>
<dbReference type="RefSeq" id="WP_069377587.1">
    <property type="nucleotide sequence ID" value="NZ_CP017141.1"/>
</dbReference>
<accession>A0A1D7QB17</accession>
<keyword evidence="2" id="KW-1185">Reference proteome</keyword>
<evidence type="ECO:0000313" key="2">
    <source>
        <dbReference type="Proteomes" id="UP000094313"/>
    </source>
</evidence>
<dbReference type="InterPro" id="IPR016181">
    <property type="entry name" value="Acyl_CoA_acyltransferase"/>
</dbReference>
<dbReference type="AlphaFoldDB" id="A0A1D7QB17"/>
<dbReference type="EMBL" id="CP017141">
    <property type="protein sequence ID" value="AOM75890.1"/>
    <property type="molecule type" value="Genomic_DNA"/>
</dbReference>
<protein>
    <recommendedName>
        <fullName evidence="3">N-acetyltransferase domain-containing protein</fullName>
    </recommendedName>
</protein>
<dbReference type="SUPFAM" id="SSF55729">
    <property type="entry name" value="Acyl-CoA N-acyltransferases (Nat)"/>
    <property type="match status" value="1"/>
</dbReference>
<evidence type="ECO:0008006" key="3">
    <source>
        <dbReference type="Google" id="ProtNLM"/>
    </source>
</evidence>
<proteinExistence type="predicted"/>
<reference evidence="1 2" key="1">
    <citation type="submission" date="2016-08" db="EMBL/GenBank/DDBJ databases">
        <authorList>
            <person name="Seilhamer J.J."/>
        </authorList>
    </citation>
    <scope>NUCLEOTIDE SEQUENCE [LARGE SCALE GENOMIC DNA]</scope>
    <source>
        <strain evidence="1 2">DX4</strain>
    </source>
</reference>
<name>A0A1D7QB17_9SPHI</name>
<dbReference type="KEGG" id="psty:BFS30_01105"/>
<dbReference type="OrthoDB" id="660041at2"/>
<sequence length="232" mass="25740">MELKLTFRSFTAVKEPETCERYLEGHVQVLKDYGITNITTNNRQWMSLPNVHGIVAETESGEVVGGVRVHIADGIHPLPVEKAVGSMDPNVATIINQYFDSGTGELCGLWNAKSVAGVGISILLVRAGIAIVNQIRLASLFTICADYTLPMVRKVGFVVEDSLGKGGEFVYPNDNYIARVLRKMNAKTLETAEEFDRDRIFDLRDNPIQHTLESGPKGDVEIDYQLLIPKYE</sequence>
<evidence type="ECO:0000313" key="1">
    <source>
        <dbReference type="EMBL" id="AOM75890.1"/>
    </source>
</evidence>
<organism evidence="1 2">
    <name type="scientific">Pedobacter steynii</name>
    <dbReference type="NCBI Taxonomy" id="430522"/>
    <lineage>
        <taxon>Bacteria</taxon>
        <taxon>Pseudomonadati</taxon>
        <taxon>Bacteroidota</taxon>
        <taxon>Sphingobacteriia</taxon>
        <taxon>Sphingobacteriales</taxon>
        <taxon>Sphingobacteriaceae</taxon>
        <taxon>Pedobacter</taxon>
    </lineage>
</organism>
<gene>
    <name evidence="1" type="ORF">BFS30_01105</name>
</gene>